<organism evidence="6 7">
    <name type="scientific">Candidatus Ignatzschineria merdigallinarum</name>
    <dbReference type="NCBI Taxonomy" id="2838621"/>
    <lineage>
        <taxon>Bacteria</taxon>
        <taxon>Pseudomonadati</taxon>
        <taxon>Pseudomonadota</taxon>
        <taxon>Gammaproteobacteria</taxon>
        <taxon>Cardiobacteriales</taxon>
        <taxon>Ignatzschineriaceae</taxon>
        <taxon>Ignatzschineria</taxon>
    </lineage>
</organism>
<dbReference type="AlphaFoldDB" id="A0A9D1TTY8"/>
<dbReference type="HAMAP" id="MF_01589">
    <property type="entry name" value="Cx_SAM_synthase"/>
    <property type="match status" value="1"/>
</dbReference>
<name>A0A9D1TTY8_9GAMM</name>
<comment type="catalytic activity">
    <reaction evidence="3">
        <text>prephenate + S-adenosyl-L-methionine = carboxy-S-adenosyl-L-methionine + 3-phenylpyruvate + H2O</text>
        <dbReference type="Rhea" id="RHEA:51692"/>
        <dbReference type="ChEBI" id="CHEBI:15377"/>
        <dbReference type="ChEBI" id="CHEBI:18005"/>
        <dbReference type="ChEBI" id="CHEBI:29934"/>
        <dbReference type="ChEBI" id="CHEBI:59789"/>
        <dbReference type="ChEBI" id="CHEBI:134278"/>
    </reaction>
</comment>
<evidence type="ECO:0000256" key="4">
    <source>
        <dbReference type="PIRSR" id="PIRSR006325-1"/>
    </source>
</evidence>
<dbReference type="SUPFAM" id="SSF53335">
    <property type="entry name" value="S-adenosyl-L-methionine-dependent methyltransferases"/>
    <property type="match status" value="1"/>
</dbReference>
<proteinExistence type="inferred from homology"/>
<feature type="domain" description="Methyltransferase" evidence="5">
    <location>
        <begin position="65"/>
        <end position="167"/>
    </location>
</feature>
<evidence type="ECO:0000256" key="2">
    <source>
        <dbReference type="ARBA" id="ARBA00022691"/>
    </source>
</evidence>
<dbReference type="GO" id="GO:0002098">
    <property type="term" value="P:tRNA wobble uridine modification"/>
    <property type="evidence" value="ECO:0007669"/>
    <property type="project" value="InterPro"/>
</dbReference>
<dbReference type="NCBIfam" id="TIGR00740">
    <property type="entry name" value="carboxy-S-adenosyl-L-methionine synthase CmoA"/>
    <property type="match status" value="1"/>
</dbReference>
<dbReference type="PIRSF" id="PIRSF006325">
    <property type="entry name" value="MeTrfase_bac"/>
    <property type="match status" value="1"/>
</dbReference>
<keyword evidence="1 3" id="KW-0808">Transferase</keyword>
<dbReference type="EMBL" id="DXHP01000113">
    <property type="protein sequence ID" value="HIW06676.1"/>
    <property type="molecule type" value="Genomic_DNA"/>
</dbReference>
<dbReference type="Gene3D" id="3.40.50.150">
    <property type="entry name" value="Vaccinia Virus protein VP39"/>
    <property type="match status" value="1"/>
</dbReference>
<dbReference type="GO" id="GO:1904047">
    <property type="term" value="F:S-adenosyl-L-methionine binding"/>
    <property type="evidence" value="ECO:0007669"/>
    <property type="project" value="UniProtKB-UniRule"/>
</dbReference>
<dbReference type="Proteomes" id="UP000823934">
    <property type="component" value="Unassembled WGS sequence"/>
</dbReference>
<evidence type="ECO:0000313" key="7">
    <source>
        <dbReference type="Proteomes" id="UP000823934"/>
    </source>
</evidence>
<dbReference type="Pfam" id="PF13649">
    <property type="entry name" value="Methyltransf_25"/>
    <property type="match status" value="1"/>
</dbReference>
<evidence type="ECO:0000256" key="1">
    <source>
        <dbReference type="ARBA" id="ARBA00022679"/>
    </source>
</evidence>
<dbReference type="InterPro" id="IPR041698">
    <property type="entry name" value="Methyltransf_25"/>
</dbReference>
<accession>A0A9D1TTY8</accession>
<reference evidence="6" key="2">
    <citation type="submission" date="2021-04" db="EMBL/GenBank/DDBJ databases">
        <authorList>
            <person name="Gilroy R."/>
        </authorList>
    </citation>
    <scope>NUCLEOTIDE SEQUENCE</scope>
    <source>
        <strain evidence="6">CHK160-9182</strain>
    </source>
</reference>
<dbReference type="InterPro" id="IPR029063">
    <property type="entry name" value="SAM-dependent_MTases_sf"/>
</dbReference>
<feature type="binding site" evidence="3 4">
    <location>
        <begin position="69"/>
        <end position="71"/>
    </location>
    <ligand>
        <name>S-adenosyl-L-methionine</name>
        <dbReference type="ChEBI" id="CHEBI:59789"/>
    </ligand>
</feature>
<comment type="function">
    <text evidence="3">Catalyzes the conversion of S-adenosyl-L-methionine (SAM) to carboxy-S-adenosyl-L-methionine (Cx-SAM).</text>
</comment>
<evidence type="ECO:0000259" key="5">
    <source>
        <dbReference type="Pfam" id="PF13649"/>
    </source>
</evidence>
<keyword evidence="2 3" id="KW-0949">S-adenosyl-L-methionine</keyword>
<comment type="caution">
    <text evidence="6">The sequence shown here is derived from an EMBL/GenBank/DDBJ whole genome shotgun (WGS) entry which is preliminary data.</text>
</comment>
<feature type="binding site" evidence="3">
    <location>
        <position position="208"/>
    </location>
    <ligand>
        <name>S-adenosyl-L-methionine</name>
        <dbReference type="ChEBI" id="CHEBI:59789"/>
    </ligand>
</feature>
<evidence type="ECO:0000313" key="6">
    <source>
        <dbReference type="EMBL" id="HIW06676.1"/>
    </source>
</evidence>
<reference evidence="6" key="1">
    <citation type="journal article" date="2021" name="PeerJ">
        <title>Extensive microbial diversity within the chicken gut microbiome revealed by metagenomics and culture.</title>
        <authorList>
            <person name="Gilroy R."/>
            <person name="Ravi A."/>
            <person name="Getino M."/>
            <person name="Pursley I."/>
            <person name="Horton D.L."/>
            <person name="Alikhan N.F."/>
            <person name="Baker D."/>
            <person name="Gharbi K."/>
            <person name="Hall N."/>
            <person name="Watson M."/>
            <person name="Adriaenssens E.M."/>
            <person name="Foster-Nyarko E."/>
            <person name="Jarju S."/>
            <person name="Secka A."/>
            <person name="Antonio M."/>
            <person name="Oren A."/>
            <person name="Chaudhuri R.R."/>
            <person name="La Ragione R."/>
            <person name="Hildebrand F."/>
            <person name="Pallen M.J."/>
        </authorList>
    </citation>
    <scope>NUCLEOTIDE SEQUENCE</scope>
    <source>
        <strain evidence="6">CHK160-9182</strain>
    </source>
</reference>
<dbReference type="GO" id="GO:0016743">
    <property type="term" value="F:carboxyl- or carbamoyltransferase activity"/>
    <property type="evidence" value="ECO:0007669"/>
    <property type="project" value="UniProtKB-UniRule"/>
</dbReference>
<dbReference type="PANTHER" id="PTHR43861:SF2">
    <property type="entry name" value="CARBOXY-S-ADENOSYL-L-METHIONINE SYNTHASE"/>
    <property type="match status" value="1"/>
</dbReference>
<feature type="binding site" evidence="3 4">
    <location>
        <begin position="126"/>
        <end position="127"/>
    </location>
    <ligand>
        <name>S-adenosyl-L-methionine</name>
        <dbReference type="ChEBI" id="CHEBI:59789"/>
    </ligand>
</feature>
<comment type="subunit">
    <text evidence="3">Homodimer.</text>
</comment>
<protein>
    <recommendedName>
        <fullName evidence="3">Carboxy-S-adenosyl-L-methionine synthase</fullName>
        <shortName evidence="3">Cx-SAM synthase</shortName>
        <ecNumber evidence="3">2.1.3.-</ecNumber>
    </recommendedName>
</protein>
<dbReference type="PANTHER" id="PTHR43861">
    <property type="entry name" value="TRANS-ACONITATE 2-METHYLTRANSFERASE-RELATED"/>
    <property type="match status" value="1"/>
</dbReference>
<dbReference type="EC" id="2.1.3.-" evidence="3"/>
<feature type="binding site" evidence="3 4">
    <location>
        <begin position="94"/>
        <end position="95"/>
    </location>
    <ligand>
        <name>S-adenosyl-L-methionine</name>
        <dbReference type="ChEBI" id="CHEBI:59789"/>
    </ligand>
</feature>
<evidence type="ECO:0000256" key="3">
    <source>
        <dbReference type="HAMAP-Rule" id="MF_01589"/>
    </source>
</evidence>
<feature type="binding site" evidence="3 4">
    <location>
        <position position="141"/>
    </location>
    <ligand>
        <name>S-adenosyl-L-methionine</name>
        <dbReference type="ChEBI" id="CHEBI:59789"/>
    </ligand>
</feature>
<feature type="binding site" evidence="3 4">
    <location>
        <position position="44"/>
    </location>
    <ligand>
        <name>S-adenosyl-L-methionine</name>
        <dbReference type="ChEBI" id="CHEBI:59789"/>
    </ligand>
</feature>
<dbReference type="CDD" id="cd02440">
    <property type="entry name" value="AdoMet_MTases"/>
    <property type="match status" value="1"/>
</dbReference>
<sequence length="251" mass="28768">MQYLFEQSEPDSIYAQKRQCGKFTFNEEVVKVFPDMIRRSASGYTTIVENIGNLAPLFAQEDSMIYDLGSSLGAVSMVLRSAVKTPNTSIVAIDNSAAMVEKSREYLKAQEMMIESLLPIEVVEADITTFPYQPASLFAMNFTLQFIPREKRLDLLTKIAESLLPNGALFMSEKLRFEDAREHEILNNLHMQFKRSQGYSELEIAQKRESLEDVMKIDTFEEHKARLLEAGFKEVYLWFQCLNFSSILAIK</sequence>
<gene>
    <name evidence="3 6" type="primary">cmoA</name>
    <name evidence="6" type="ORF">H9889_05055</name>
</gene>
<comment type="similarity">
    <text evidence="3">Belongs to the class I-like SAM-binding methyltransferase superfamily. Cx-SAM synthase family.</text>
</comment>
<dbReference type="InterPro" id="IPR005271">
    <property type="entry name" value="CmoA"/>
</dbReference>